<reference evidence="3" key="1">
    <citation type="submission" date="2016-01" db="EMBL/GenBank/DDBJ databases">
        <authorList>
            <person name="Peeters C."/>
        </authorList>
    </citation>
    <scope>NUCLEOTIDE SEQUENCE [LARGE SCALE GENOMIC DNA]</scope>
</reference>
<protein>
    <submittedName>
        <fullName evidence="2">Glutamyl-tRNA</fullName>
    </submittedName>
</protein>
<gene>
    <name evidence="2" type="ORF">AWB70_03385</name>
</gene>
<feature type="domain" description="Amidase" evidence="1">
    <location>
        <begin position="349"/>
        <end position="446"/>
    </location>
</feature>
<evidence type="ECO:0000259" key="1">
    <source>
        <dbReference type="Pfam" id="PF01425"/>
    </source>
</evidence>
<name>A0A158HIY0_CABCO</name>
<keyword evidence="3" id="KW-1185">Reference proteome</keyword>
<dbReference type="InterPro" id="IPR023631">
    <property type="entry name" value="Amidase_dom"/>
</dbReference>
<feature type="domain" description="Amidase" evidence="1">
    <location>
        <begin position="58"/>
        <end position="242"/>
    </location>
</feature>
<dbReference type="PROSITE" id="PS00571">
    <property type="entry name" value="AMIDASES"/>
    <property type="match status" value="1"/>
</dbReference>
<dbReference type="RefSeq" id="WP_053570579.1">
    <property type="nucleotide sequence ID" value="NZ_FCNY02000008.1"/>
</dbReference>
<dbReference type="EMBL" id="FCNY02000008">
    <property type="protein sequence ID" value="SAL44325.1"/>
    <property type="molecule type" value="Genomic_DNA"/>
</dbReference>
<dbReference type="Pfam" id="PF01425">
    <property type="entry name" value="Amidase"/>
    <property type="match status" value="2"/>
</dbReference>
<accession>A0A158HIY0</accession>
<organism evidence="2 3">
    <name type="scientific">Caballeronia cordobensis</name>
    <name type="common">Burkholderia cordobensis</name>
    <dbReference type="NCBI Taxonomy" id="1353886"/>
    <lineage>
        <taxon>Bacteria</taxon>
        <taxon>Pseudomonadati</taxon>
        <taxon>Pseudomonadota</taxon>
        <taxon>Betaproteobacteria</taxon>
        <taxon>Burkholderiales</taxon>
        <taxon>Burkholderiaceae</taxon>
        <taxon>Caballeronia</taxon>
    </lineage>
</organism>
<dbReference type="GO" id="GO:0003824">
    <property type="term" value="F:catalytic activity"/>
    <property type="evidence" value="ECO:0007669"/>
    <property type="project" value="InterPro"/>
</dbReference>
<dbReference type="InterPro" id="IPR020556">
    <property type="entry name" value="Amidase_CS"/>
</dbReference>
<dbReference type="PANTHER" id="PTHR11895:SF176">
    <property type="entry name" value="AMIDASE AMID-RELATED"/>
    <property type="match status" value="1"/>
</dbReference>
<dbReference type="PANTHER" id="PTHR11895">
    <property type="entry name" value="TRANSAMIDASE"/>
    <property type="match status" value="1"/>
</dbReference>
<dbReference type="AlphaFoldDB" id="A0A158HIY0"/>
<dbReference type="Gene3D" id="3.90.1300.10">
    <property type="entry name" value="Amidase signature (AS) domain"/>
    <property type="match status" value="1"/>
</dbReference>
<proteinExistence type="predicted"/>
<sequence>MSTRLDLPPTLAGLHAALTRGEFSVAEALAEQHRRCAENDLRWHACVPGTLRDVGGGIDARADPTALRPLAGAFLLHKDVFDVAGRRPGCGALPDAHAARDTASVTAPVLRALAAAGAAYGGALTLAQYACGATAENPAHACPVNPLDADAMVGGSSSGSAVAVAGDLCYASLGTDTAGSVRIPAASCGLVGLKTTAGALPAAGVMPLAASLDSVGVLARNSADARRVFAAAASLDETVDTADAGAPMRIVSAYEDDALDTDIGDALEAFEAALARGLAPGVTLQRAAESARIDADRRERWSRSAQTILHAQAARVHAPRLRERGIDALPAPMQGVVLPGIALPGAWVAAAHRARAPALADVLRECFGDADALLCPALPVALPDRDVVHTDGPRFSVHALLALHRHTAWVNYVGLPAIVFPIGADRRGRPVSAQLIGRPFRELQLLALLGRLEAAGIASSSLWPARAASGVTAGACAPVSSSFVAPRERPAPRLQD</sequence>
<dbReference type="Proteomes" id="UP000054740">
    <property type="component" value="Unassembled WGS sequence"/>
</dbReference>
<evidence type="ECO:0000313" key="3">
    <source>
        <dbReference type="Proteomes" id="UP000054740"/>
    </source>
</evidence>
<dbReference type="InterPro" id="IPR036928">
    <property type="entry name" value="AS_sf"/>
</dbReference>
<dbReference type="InterPro" id="IPR000120">
    <property type="entry name" value="Amidase"/>
</dbReference>
<evidence type="ECO:0000313" key="2">
    <source>
        <dbReference type="EMBL" id="SAL44325.1"/>
    </source>
</evidence>
<dbReference type="SUPFAM" id="SSF75304">
    <property type="entry name" value="Amidase signature (AS) enzymes"/>
    <property type="match status" value="1"/>
</dbReference>